<reference evidence="6" key="1">
    <citation type="journal article" date="2019" name="Int. J. Syst. Evol. Microbiol.">
        <title>The Global Catalogue of Microorganisms (GCM) 10K type strain sequencing project: providing services to taxonomists for standard genome sequencing and annotation.</title>
        <authorList>
            <consortium name="The Broad Institute Genomics Platform"/>
            <consortium name="The Broad Institute Genome Sequencing Center for Infectious Disease"/>
            <person name="Wu L."/>
            <person name="Ma J."/>
        </authorList>
    </citation>
    <scope>NUCLEOTIDE SEQUENCE [LARGE SCALE GENOMIC DNA]</scope>
    <source>
        <strain evidence="6">CGMCC 1.6784</strain>
    </source>
</reference>
<proteinExistence type="predicted"/>
<evidence type="ECO:0000313" key="6">
    <source>
        <dbReference type="Proteomes" id="UP000605099"/>
    </source>
</evidence>
<dbReference type="PANTHER" id="PTHR37813">
    <property type="entry name" value="FELS-2 PROPHAGE PROTEIN"/>
    <property type="match status" value="1"/>
</dbReference>
<protein>
    <recommendedName>
        <fullName evidence="4">Phage tail tape measure protein domain-containing protein</fullName>
    </recommendedName>
</protein>
<feature type="compositionally biased region" description="Pro residues" evidence="3">
    <location>
        <begin position="615"/>
        <end position="624"/>
    </location>
</feature>
<keyword evidence="6" id="KW-1185">Reference proteome</keyword>
<feature type="compositionally biased region" description="Basic and acidic residues" evidence="3">
    <location>
        <begin position="654"/>
        <end position="663"/>
    </location>
</feature>
<name>A0ABQ2JGQ2_9SPHN</name>
<accession>A0ABQ2JGQ2</accession>
<evidence type="ECO:0000256" key="2">
    <source>
        <dbReference type="SAM" id="Coils"/>
    </source>
</evidence>
<dbReference type="EMBL" id="BMLK01000004">
    <property type="protein sequence ID" value="GGN45583.1"/>
    <property type="molecule type" value="Genomic_DNA"/>
</dbReference>
<dbReference type="RefSeq" id="WP_188818755.1">
    <property type="nucleotide sequence ID" value="NZ_BMLK01000004.1"/>
</dbReference>
<evidence type="ECO:0000256" key="1">
    <source>
        <dbReference type="ARBA" id="ARBA00022612"/>
    </source>
</evidence>
<dbReference type="NCBIfam" id="TIGR01760">
    <property type="entry name" value="tape_meas_TP901"/>
    <property type="match status" value="1"/>
</dbReference>
<gene>
    <name evidence="5" type="ORF">GCM10011349_11830</name>
</gene>
<evidence type="ECO:0000256" key="3">
    <source>
        <dbReference type="SAM" id="MobiDB-lite"/>
    </source>
</evidence>
<feature type="region of interest" description="Disordered" evidence="3">
    <location>
        <begin position="604"/>
        <end position="682"/>
    </location>
</feature>
<organism evidence="5 6">
    <name type="scientific">Novosphingobium indicum</name>
    <dbReference type="NCBI Taxonomy" id="462949"/>
    <lineage>
        <taxon>Bacteria</taxon>
        <taxon>Pseudomonadati</taxon>
        <taxon>Pseudomonadota</taxon>
        <taxon>Alphaproteobacteria</taxon>
        <taxon>Sphingomonadales</taxon>
        <taxon>Sphingomonadaceae</taxon>
        <taxon>Novosphingobium</taxon>
    </lineage>
</organism>
<dbReference type="Pfam" id="PF10145">
    <property type="entry name" value="PhageMin_Tail"/>
    <property type="match status" value="1"/>
</dbReference>
<sequence length="682" mass="72663">MANKRLNAVITIGGTVTGALKSALGDTRSRLRGIGDTIRDLEREQRKLQNTLKSPGDLAGPVYHLEHRYDALTRKIEKARRTQDKMNRAVRGMDKARAGIGSAMAGLATVGAVAATGIVPVVQAASFESAMTGVGKQVDGARDANGNLTATYYEMRKQIQLLGREIPIATNELAGMVEAGARMGIARENLIDFTRTTAMMATALDLPREELSDQMGKIANLFHLPIPAVAGLGDAINYLDDNSVSKAGDIIEFLSRTGGVAGAVSVTGKEMAALGSTLLSLGERTETAGTASNAFIQKLAAATKGTKKFRAAMEEMGVSAEVVQKGMQVDAQGTILKVLDAVQAMPKDQRLGILVDMVGLEHSDTIAKLAGNVEKYRKQIAMVNSQKAEGSVSREFSAQLATTNAQWDIFKNKLTEVSVNIGSALLPSVNKLMGGIGDVIGVMADWGREHPVLVKNIGLVIGSVLAGVGAFKTLKLALAAVPFALNAVRLAMATNPIGLAFVAISTAAVLIYENWKPISAFFKGIWADVRGATEKTWTWLKDAFFKWAPLGIVIKNWGPLTKWFSGLFDDIMGTARRAIDWVLGKIAAVGRAWKSVKGFFGAGGDEKPAGRGAPPRGPTPPPAPAMATARGGSRSFTDNSKHTWHITGGNDPKATADEIDRRWGERRKGRAGSILYDEPRGY</sequence>
<keyword evidence="1" id="KW-1188">Viral release from host cell</keyword>
<keyword evidence="2" id="KW-0175">Coiled coil</keyword>
<dbReference type="InterPro" id="IPR010090">
    <property type="entry name" value="Phage_tape_meas"/>
</dbReference>
<dbReference type="Proteomes" id="UP000605099">
    <property type="component" value="Unassembled WGS sequence"/>
</dbReference>
<feature type="domain" description="Phage tail tape measure protein" evidence="4">
    <location>
        <begin position="156"/>
        <end position="359"/>
    </location>
</feature>
<comment type="caution">
    <text evidence="5">The sequence shown here is derived from an EMBL/GenBank/DDBJ whole genome shotgun (WGS) entry which is preliminary data.</text>
</comment>
<evidence type="ECO:0000259" key="4">
    <source>
        <dbReference type="Pfam" id="PF10145"/>
    </source>
</evidence>
<dbReference type="PANTHER" id="PTHR37813:SF1">
    <property type="entry name" value="FELS-2 PROPHAGE PROTEIN"/>
    <property type="match status" value="1"/>
</dbReference>
<evidence type="ECO:0000313" key="5">
    <source>
        <dbReference type="EMBL" id="GGN45583.1"/>
    </source>
</evidence>
<feature type="coiled-coil region" evidence="2">
    <location>
        <begin position="31"/>
        <end position="89"/>
    </location>
</feature>